<evidence type="ECO:0000259" key="2">
    <source>
        <dbReference type="PROSITE" id="PS50011"/>
    </source>
</evidence>
<feature type="domain" description="Protein kinase" evidence="2">
    <location>
        <begin position="188"/>
        <end position="539"/>
    </location>
</feature>
<proteinExistence type="predicted"/>
<protein>
    <submittedName>
        <fullName evidence="3">Kinase-like protein</fullName>
    </submittedName>
</protein>
<dbReference type="InterPro" id="IPR011009">
    <property type="entry name" value="Kinase-like_dom_sf"/>
</dbReference>
<evidence type="ECO:0000313" key="3">
    <source>
        <dbReference type="EMBL" id="KAF1839681.1"/>
    </source>
</evidence>
<dbReference type="PANTHER" id="PTHR24359:SF1">
    <property type="entry name" value="INHIBITOR OF NUCLEAR FACTOR KAPPA-B KINASE EPSILON SUBUNIT HOMOLOG 1-RELATED"/>
    <property type="match status" value="1"/>
</dbReference>
<dbReference type="CDD" id="cd00180">
    <property type="entry name" value="PKc"/>
    <property type="match status" value="1"/>
</dbReference>
<dbReference type="GO" id="GO:0004674">
    <property type="term" value="F:protein serine/threonine kinase activity"/>
    <property type="evidence" value="ECO:0007669"/>
    <property type="project" value="TreeGrafter"/>
</dbReference>
<sequence length="944" mass="108649">MPELCRSAREDIEDLQFEDGATTFFPLDKLRSYFKFEKIKEILKCTCSQCQDDLRMLGNQTDRDTYVNHIMGGSFDVNNLTKTYYSVFGLLVYVEHPQFIVGFLDRAFNDYMLESWVTYAAHFSRKTLKQFTGDYSNDAIRFERFARRFEGSLPKFAVPHMESEKFLQYNPSVMLPFIEEKEIGKRQEEDGHWTSEGANGRVFAFRVYGEYNKFANIGLRTEFARKRIDTPQPLAFLERSNIQYVQRFNDPHIVKLIKAYGHGTTINLIFPKAWTNLDHLLRDARYEYDRKRGARIELANAWKQLLGISRALKRIHGYGDGDDSREGDNMENQVCIHFDLKPDNILVQRPDGNWMITDFGQAALTQGRRGTTPRVGGHFGTDAYAPPEIDDETMDVGRKYDVWSLGCIMLEVTTFMVRGYVGLRGATSFVGLDQARRAMPSWARNIDERFFYRESPGGKFVLKKEICDFMVNLQGAHARSKDSSEESKEFLAKILELINRMLKPNVEERVDMSRVVETLSSALKRASTNASAVRAHEVLAMDDETILGGLELNRIELWHWEASNREWEDSKLEAFETRAEVMRLHCWSHRGSTDISFRRRDVKILPLYAFWNPEKMHDSRTWIDFSYLTADQRSGVSNAKFSFDGNSGLEEARTVQSKLTSQAIVGSFSLSHCVLKRPKSIKAAFKGIWRKTKPDEDLGSATVQIWVEQREVARESLVPQEPNAGRAVRNFEAGQLKVPPCRVVIYLHKLLLACTLRIDVNWVLDDCPSEEEILYFKPNPQNGVFYASWIRPTQEELNARYPAGIPLSPEVLMYYEDVDIIEVENFRLQFLSKTGRENFKSRFWETKKAWAEERKNEIPVNTRPEGKPQPPNGCVCPIPPKQAKMVATSSELPGSQPVSNTSTNHSRHDSTLEGHRAPTQNPQFLVIPENRPHDKAGRRMPEQM</sequence>
<keyword evidence="3" id="KW-0808">Transferase</keyword>
<evidence type="ECO:0000313" key="4">
    <source>
        <dbReference type="Proteomes" id="UP000800040"/>
    </source>
</evidence>
<dbReference type="PROSITE" id="PS50011">
    <property type="entry name" value="PROTEIN_KINASE_DOM"/>
    <property type="match status" value="1"/>
</dbReference>
<dbReference type="SMART" id="SM00220">
    <property type="entry name" value="S_TKc"/>
    <property type="match status" value="1"/>
</dbReference>
<organism evidence="3 4">
    <name type="scientific">Decorospora gaudefroyi</name>
    <dbReference type="NCBI Taxonomy" id="184978"/>
    <lineage>
        <taxon>Eukaryota</taxon>
        <taxon>Fungi</taxon>
        <taxon>Dikarya</taxon>
        <taxon>Ascomycota</taxon>
        <taxon>Pezizomycotina</taxon>
        <taxon>Dothideomycetes</taxon>
        <taxon>Pleosporomycetidae</taxon>
        <taxon>Pleosporales</taxon>
        <taxon>Pleosporineae</taxon>
        <taxon>Pleosporaceae</taxon>
        <taxon>Decorospora</taxon>
    </lineage>
</organism>
<feature type="compositionally biased region" description="Basic and acidic residues" evidence="1">
    <location>
        <begin position="930"/>
        <end position="944"/>
    </location>
</feature>
<dbReference type="InterPro" id="IPR008271">
    <property type="entry name" value="Ser/Thr_kinase_AS"/>
</dbReference>
<gene>
    <name evidence="3" type="ORF">BDW02DRAFT_5990</name>
</gene>
<dbReference type="SUPFAM" id="SSF56112">
    <property type="entry name" value="Protein kinase-like (PK-like)"/>
    <property type="match status" value="1"/>
</dbReference>
<dbReference type="PANTHER" id="PTHR24359">
    <property type="entry name" value="SERINE/THREONINE-PROTEIN KINASE SBK1"/>
    <property type="match status" value="1"/>
</dbReference>
<dbReference type="InterPro" id="IPR000719">
    <property type="entry name" value="Prot_kinase_dom"/>
</dbReference>
<keyword evidence="4" id="KW-1185">Reference proteome</keyword>
<dbReference type="Gene3D" id="1.10.510.10">
    <property type="entry name" value="Transferase(Phosphotransferase) domain 1"/>
    <property type="match status" value="1"/>
</dbReference>
<dbReference type="Pfam" id="PF00069">
    <property type="entry name" value="Pkinase"/>
    <property type="match status" value="1"/>
</dbReference>
<dbReference type="AlphaFoldDB" id="A0A6A5KWC8"/>
<dbReference type="GO" id="GO:0005524">
    <property type="term" value="F:ATP binding"/>
    <property type="evidence" value="ECO:0007669"/>
    <property type="project" value="InterPro"/>
</dbReference>
<feature type="compositionally biased region" description="Polar residues" evidence="1">
    <location>
        <begin position="887"/>
        <end position="904"/>
    </location>
</feature>
<evidence type="ECO:0000256" key="1">
    <source>
        <dbReference type="SAM" id="MobiDB-lite"/>
    </source>
</evidence>
<name>A0A6A5KWC8_9PLEO</name>
<dbReference type="EMBL" id="ML975244">
    <property type="protein sequence ID" value="KAF1839681.1"/>
    <property type="molecule type" value="Genomic_DNA"/>
</dbReference>
<dbReference type="OrthoDB" id="248923at2759"/>
<feature type="region of interest" description="Disordered" evidence="1">
    <location>
        <begin position="885"/>
        <end position="944"/>
    </location>
</feature>
<feature type="compositionally biased region" description="Basic and acidic residues" evidence="1">
    <location>
        <begin position="906"/>
        <end position="916"/>
    </location>
</feature>
<dbReference type="Proteomes" id="UP000800040">
    <property type="component" value="Unassembled WGS sequence"/>
</dbReference>
<keyword evidence="3" id="KW-0418">Kinase</keyword>
<reference evidence="3" key="1">
    <citation type="submission" date="2020-01" db="EMBL/GenBank/DDBJ databases">
        <authorList>
            <consortium name="DOE Joint Genome Institute"/>
            <person name="Haridas S."/>
            <person name="Albert R."/>
            <person name="Binder M."/>
            <person name="Bloem J."/>
            <person name="Labutti K."/>
            <person name="Salamov A."/>
            <person name="Andreopoulos B."/>
            <person name="Baker S.E."/>
            <person name="Barry K."/>
            <person name="Bills G."/>
            <person name="Bluhm B.H."/>
            <person name="Cannon C."/>
            <person name="Castanera R."/>
            <person name="Culley D.E."/>
            <person name="Daum C."/>
            <person name="Ezra D."/>
            <person name="Gonzalez J.B."/>
            <person name="Henrissat B."/>
            <person name="Kuo A."/>
            <person name="Liang C."/>
            <person name="Lipzen A."/>
            <person name="Lutzoni F."/>
            <person name="Magnuson J."/>
            <person name="Mondo S."/>
            <person name="Nolan M."/>
            <person name="Ohm R."/>
            <person name="Pangilinan J."/>
            <person name="Park H.-J."/>
            <person name="Ramirez L."/>
            <person name="Alfaro M."/>
            <person name="Sun H."/>
            <person name="Tritt A."/>
            <person name="Yoshinaga Y."/>
            <person name="Zwiers L.-H."/>
            <person name="Turgeon B.G."/>
            <person name="Goodwin S.B."/>
            <person name="Spatafora J.W."/>
            <person name="Crous P.W."/>
            <person name="Grigoriev I.V."/>
        </authorList>
    </citation>
    <scope>NUCLEOTIDE SEQUENCE</scope>
    <source>
        <strain evidence="3">P77</strain>
    </source>
</reference>
<dbReference type="PROSITE" id="PS00108">
    <property type="entry name" value="PROTEIN_KINASE_ST"/>
    <property type="match status" value="1"/>
</dbReference>
<accession>A0A6A5KWC8</accession>